<dbReference type="InterPro" id="IPR029052">
    <property type="entry name" value="Metallo-depent_PP-like"/>
</dbReference>
<dbReference type="InterPro" id="IPR051693">
    <property type="entry name" value="UPF0046_metallophosphoest"/>
</dbReference>
<dbReference type="Gene3D" id="3.60.21.10">
    <property type="match status" value="1"/>
</dbReference>
<reference evidence="2" key="1">
    <citation type="submission" date="2023-05" db="EMBL/GenBank/DDBJ databases">
        <authorList>
            <person name="Zhang X."/>
        </authorList>
    </citation>
    <scope>NUCLEOTIDE SEQUENCE</scope>
    <source>
        <strain evidence="2">YF14B1</strain>
    </source>
</reference>
<evidence type="ECO:0000313" key="3">
    <source>
        <dbReference type="Proteomes" id="UP001241110"/>
    </source>
</evidence>
<organism evidence="2 3">
    <name type="scientific">Xanthocytophaga flava</name>
    <dbReference type="NCBI Taxonomy" id="3048013"/>
    <lineage>
        <taxon>Bacteria</taxon>
        <taxon>Pseudomonadati</taxon>
        <taxon>Bacteroidota</taxon>
        <taxon>Cytophagia</taxon>
        <taxon>Cytophagales</taxon>
        <taxon>Rhodocytophagaceae</taxon>
        <taxon>Xanthocytophaga</taxon>
    </lineage>
</organism>
<dbReference type="RefSeq" id="WP_313979371.1">
    <property type="nucleotide sequence ID" value="NZ_JASJOS010000005.1"/>
</dbReference>
<dbReference type="PANTHER" id="PTHR12905:SF0">
    <property type="entry name" value="CALCINEURIN-LIKE PHOSPHOESTERASE DOMAIN-CONTAINING PROTEIN"/>
    <property type="match status" value="1"/>
</dbReference>
<dbReference type="Pfam" id="PF00149">
    <property type="entry name" value="Metallophos"/>
    <property type="match status" value="1"/>
</dbReference>
<feature type="domain" description="Calcineurin-like phosphoesterase" evidence="1">
    <location>
        <begin position="1"/>
        <end position="173"/>
    </location>
</feature>
<dbReference type="Proteomes" id="UP001241110">
    <property type="component" value="Unassembled WGS sequence"/>
</dbReference>
<protein>
    <submittedName>
        <fullName evidence="2">Metallophosphatase domain-containing protein</fullName>
    </submittedName>
</protein>
<accession>A0AAE3QQY5</accession>
<dbReference type="AlphaFoldDB" id="A0AAE3QQY5"/>
<proteinExistence type="predicted"/>
<comment type="caution">
    <text evidence="2">The sequence shown here is derived from an EMBL/GenBank/DDBJ whole genome shotgun (WGS) entry which is preliminary data.</text>
</comment>
<dbReference type="SUPFAM" id="SSF56300">
    <property type="entry name" value="Metallo-dependent phosphatases"/>
    <property type="match status" value="1"/>
</dbReference>
<dbReference type="InterPro" id="IPR004843">
    <property type="entry name" value="Calcineurin-like_PHP"/>
</dbReference>
<sequence>MRIVCISDTHGAHSEIAIPDGDLLIHAGDISKRGKEPEIIDFNDWLSTLPHRHKVIVAGNHDFLFERNAKQAEALLTHAVYLRNTEVKIEGLTIWGSPITPWFFDWAFNRQRGADIRRYWDRIPINTDILVTHGPPRGILDKTDRGDTVGCDDLLEAVWKIKPKLHLFGHIHEAYGQIEVDNMHFINASIMNLNYKPVNDPIIIDL</sequence>
<dbReference type="CDD" id="cd07379">
    <property type="entry name" value="MPP_239FB"/>
    <property type="match status" value="1"/>
</dbReference>
<dbReference type="GO" id="GO:0016787">
    <property type="term" value="F:hydrolase activity"/>
    <property type="evidence" value="ECO:0007669"/>
    <property type="project" value="InterPro"/>
</dbReference>
<gene>
    <name evidence="2" type="ORF">QNI16_13515</name>
</gene>
<name>A0AAE3QQY5_9BACT</name>
<dbReference type="EMBL" id="JASJOS010000005">
    <property type="protein sequence ID" value="MDJ1481511.1"/>
    <property type="molecule type" value="Genomic_DNA"/>
</dbReference>
<dbReference type="PANTHER" id="PTHR12905">
    <property type="entry name" value="METALLOPHOSPHOESTERASE"/>
    <property type="match status" value="1"/>
</dbReference>
<evidence type="ECO:0000313" key="2">
    <source>
        <dbReference type="EMBL" id="MDJ1481511.1"/>
    </source>
</evidence>
<evidence type="ECO:0000259" key="1">
    <source>
        <dbReference type="Pfam" id="PF00149"/>
    </source>
</evidence>